<keyword evidence="8" id="KW-1185">Reference proteome</keyword>
<dbReference type="RefSeq" id="WP_104514021.1">
    <property type="nucleotide sequence ID" value="NZ_MQVW01000022.1"/>
</dbReference>
<dbReference type="InterPro" id="IPR053925">
    <property type="entry name" value="RecX_HTH_3rd"/>
</dbReference>
<feature type="domain" description="RecX third three-helical" evidence="6">
    <location>
        <begin position="106"/>
        <end position="149"/>
    </location>
</feature>
<dbReference type="Proteomes" id="UP000239002">
    <property type="component" value="Unassembled WGS sequence"/>
</dbReference>
<dbReference type="PANTHER" id="PTHR33602">
    <property type="entry name" value="REGULATORY PROTEIN RECX FAMILY PROTEIN"/>
    <property type="match status" value="1"/>
</dbReference>
<dbReference type="AlphaFoldDB" id="A0A2S6IQD2"/>
<evidence type="ECO:0000256" key="3">
    <source>
        <dbReference type="ARBA" id="ARBA00018111"/>
    </source>
</evidence>
<dbReference type="InterPro" id="IPR003783">
    <property type="entry name" value="Regulatory_RecX"/>
</dbReference>
<dbReference type="EMBL" id="PTJE01000001">
    <property type="protein sequence ID" value="PPK96462.1"/>
    <property type="molecule type" value="Genomic_DNA"/>
</dbReference>
<dbReference type="InterPro" id="IPR053924">
    <property type="entry name" value="RecX_HTH_2nd"/>
</dbReference>
<evidence type="ECO:0000256" key="2">
    <source>
        <dbReference type="ARBA" id="ARBA00009695"/>
    </source>
</evidence>
<name>A0A2S6IQD2_9FLAO</name>
<evidence type="ECO:0000313" key="7">
    <source>
        <dbReference type="EMBL" id="PPK96462.1"/>
    </source>
</evidence>
<comment type="subcellular location">
    <subcellularLocation>
        <location evidence="1">Cytoplasm</location>
    </subcellularLocation>
</comment>
<evidence type="ECO:0000313" key="8">
    <source>
        <dbReference type="Proteomes" id="UP000239002"/>
    </source>
</evidence>
<comment type="caution">
    <text evidence="7">The sequence shown here is derived from an EMBL/GenBank/DDBJ whole genome shotgun (WGS) entry which is preliminary data.</text>
</comment>
<evidence type="ECO:0000259" key="6">
    <source>
        <dbReference type="Pfam" id="PF21981"/>
    </source>
</evidence>
<proteinExistence type="inferred from homology"/>
<dbReference type="PANTHER" id="PTHR33602:SF1">
    <property type="entry name" value="REGULATORY PROTEIN RECX FAMILY PROTEIN"/>
    <property type="match status" value="1"/>
</dbReference>
<evidence type="ECO:0000256" key="4">
    <source>
        <dbReference type="ARBA" id="ARBA00022490"/>
    </source>
</evidence>
<dbReference type="OrthoDB" id="1523826at2"/>
<evidence type="ECO:0000256" key="1">
    <source>
        <dbReference type="ARBA" id="ARBA00004496"/>
    </source>
</evidence>
<feature type="domain" description="RecX second three-helical" evidence="5">
    <location>
        <begin position="57"/>
        <end position="95"/>
    </location>
</feature>
<dbReference type="InterPro" id="IPR036388">
    <property type="entry name" value="WH-like_DNA-bd_sf"/>
</dbReference>
<dbReference type="Gene3D" id="1.10.10.10">
    <property type="entry name" value="Winged helix-like DNA-binding domain superfamily/Winged helix DNA-binding domain"/>
    <property type="match status" value="1"/>
</dbReference>
<sequence length="157" mass="18617">MPKDSYTVEEATRSIERYCAYQERCHKDVEDKLKSMGVIQLAIDEIIPHLIHHKFLNETRYAEAFARGKFRIKSWGRVRIVRELKMKGLNERTIKIGLKEISDVDYEIALDTLSRKRLQQITTESDKYKKRKKLADYLLYRGWESHLVYAKAVELIP</sequence>
<dbReference type="Pfam" id="PF02631">
    <property type="entry name" value="RecX_HTH2"/>
    <property type="match status" value="1"/>
</dbReference>
<dbReference type="Pfam" id="PF21981">
    <property type="entry name" value="RecX_HTH3"/>
    <property type="match status" value="1"/>
</dbReference>
<comment type="similarity">
    <text evidence="2">Belongs to the RecX family.</text>
</comment>
<protein>
    <recommendedName>
        <fullName evidence="3">Regulatory protein RecX</fullName>
    </recommendedName>
</protein>
<dbReference type="GO" id="GO:0005737">
    <property type="term" value="C:cytoplasm"/>
    <property type="evidence" value="ECO:0007669"/>
    <property type="project" value="UniProtKB-SubCell"/>
</dbReference>
<dbReference type="GO" id="GO:0006282">
    <property type="term" value="P:regulation of DNA repair"/>
    <property type="evidence" value="ECO:0007669"/>
    <property type="project" value="InterPro"/>
</dbReference>
<keyword evidence="4" id="KW-0963">Cytoplasm</keyword>
<accession>A0A2S6IQD2</accession>
<evidence type="ECO:0000259" key="5">
    <source>
        <dbReference type="Pfam" id="PF02631"/>
    </source>
</evidence>
<gene>
    <name evidence="7" type="ORF">LY01_00282</name>
</gene>
<reference evidence="7 8" key="1">
    <citation type="submission" date="2018-02" db="EMBL/GenBank/DDBJ databases">
        <title>Genomic Encyclopedia of Archaeal and Bacterial Type Strains, Phase II (KMG-II): from individual species to whole genera.</title>
        <authorList>
            <person name="Goeker M."/>
        </authorList>
    </citation>
    <scope>NUCLEOTIDE SEQUENCE [LARGE SCALE GENOMIC DNA]</scope>
    <source>
        <strain evidence="7 8">DSM 16809</strain>
    </source>
</reference>
<organism evidence="7 8">
    <name type="scientific">Nonlabens xylanidelens</name>
    <dbReference type="NCBI Taxonomy" id="191564"/>
    <lineage>
        <taxon>Bacteria</taxon>
        <taxon>Pseudomonadati</taxon>
        <taxon>Bacteroidota</taxon>
        <taxon>Flavobacteriia</taxon>
        <taxon>Flavobacteriales</taxon>
        <taxon>Flavobacteriaceae</taxon>
        <taxon>Nonlabens</taxon>
    </lineage>
</organism>